<protein>
    <recommendedName>
        <fullName evidence="4">DUF4350 domain-containing protein</fullName>
    </recommendedName>
</protein>
<sequence>MLYHRFSYFYCINWYFENFNLFLDKEVFRMKKSRLSILILLILIGLWTSEDKSFASKRILLDASHGISSMYGSPAVYFADMIDYLDLYGYTFEESSSSVLTVDLVDYCVLGITLTGAWYSPYEPVEIDKIYHYVYNGGSLLVLAENPSCPNENINPLTERFGVICGVENSEYYAFCPYISTHPIFSGISGFYLADDGILSVTSPAEEIAWEYDLHIRPLMASSNVNEGKFLVIGDTNIFDNSRLWKGDHRFLCKNIFDWLCRPVPSPTPTCTVTPATIPVFSSFSFIFFPILIVNIILKFLKRLTQ</sequence>
<evidence type="ECO:0008006" key="4">
    <source>
        <dbReference type="Google" id="ProtNLM"/>
    </source>
</evidence>
<reference evidence="2 3" key="1">
    <citation type="journal article" date="2016" name="Nat. Commun.">
        <title>Thousands of microbial genomes shed light on interconnected biogeochemical processes in an aquifer system.</title>
        <authorList>
            <person name="Anantharaman K."/>
            <person name="Brown C.T."/>
            <person name="Hug L.A."/>
            <person name="Sharon I."/>
            <person name="Castelle C.J."/>
            <person name="Probst A.J."/>
            <person name="Thomas B.C."/>
            <person name="Singh A."/>
            <person name="Wilkins M.J."/>
            <person name="Karaoz U."/>
            <person name="Brodie E.L."/>
            <person name="Williams K.H."/>
            <person name="Hubbard S.S."/>
            <person name="Banfield J.F."/>
        </authorList>
    </citation>
    <scope>NUCLEOTIDE SEQUENCE [LARGE SCALE GENOMIC DNA]</scope>
</reference>
<name>A0A1F7RZ85_9BACT</name>
<dbReference type="EMBL" id="MGDD01000108">
    <property type="protein sequence ID" value="OGL46885.1"/>
    <property type="molecule type" value="Genomic_DNA"/>
</dbReference>
<organism evidence="2 3">
    <name type="scientific">Candidatus Schekmanbacteria bacterium RBG_13_48_7</name>
    <dbReference type="NCBI Taxonomy" id="1817878"/>
    <lineage>
        <taxon>Bacteria</taxon>
        <taxon>Candidatus Schekmaniibacteriota</taxon>
    </lineage>
</organism>
<evidence type="ECO:0000256" key="1">
    <source>
        <dbReference type="SAM" id="Phobius"/>
    </source>
</evidence>
<feature type="transmembrane region" description="Helical" evidence="1">
    <location>
        <begin position="280"/>
        <end position="301"/>
    </location>
</feature>
<gene>
    <name evidence="2" type="ORF">A2161_03880</name>
</gene>
<evidence type="ECO:0000313" key="3">
    <source>
        <dbReference type="Proteomes" id="UP000179266"/>
    </source>
</evidence>
<keyword evidence="1" id="KW-0472">Membrane</keyword>
<dbReference type="SUPFAM" id="SSF52317">
    <property type="entry name" value="Class I glutamine amidotransferase-like"/>
    <property type="match status" value="1"/>
</dbReference>
<keyword evidence="1" id="KW-0812">Transmembrane</keyword>
<comment type="caution">
    <text evidence="2">The sequence shown here is derived from an EMBL/GenBank/DDBJ whole genome shotgun (WGS) entry which is preliminary data.</text>
</comment>
<dbReference type="InterPro" id="IPR029062">
    <property type="entry name" value="Class_I_gatase-like"/>
</dbReference>
<accession>A0A1F7RZ85</accession>
<dbReference type="AlphaFoldDB" id="A0A1F7RZ85"/>
<dbReference type="Proteomes" id="UP000179266">
    <property type="component" value="Unassembled WGS sequence"/>
</dbReference>
<evidence type="ECO:0000313" key="2">
    <source>
        <dbReference type="EMBL" id="OGL46885.1"/>
    </source>
</evidence>
<proteinExistence type="predicted"/>
<keyword evidence="1" id="KW-1133">Transmembrane helix</keyword>